<dbReference type="AlphaFoldDB" id="A0A3R8JNV5"/>
<dbReference type="Proteomes" id="UP000274920">
    <property type="component" value="Unassembled WGS sequence"/>
</dbReference>
<dbReference type="EMBL" id="RHJS01000002">
    <property type="protein sequence ID" value="RRK32624.1"/>
    <property type="molecule type" value="Genomic_DNA"/>
</dbReference>
<dbReference type="InterPro" id="IPR001173">
    <property type="entry name" value="Glyco_trans_2-like"/>
</dbReference>
<evidence type="ECO:0000313" key="2">
    <source>
        <dbReference type="EMBL" id="RRK32624.1"/>
    </source>
</evidence>
<dbReference type="InterPro" id="IPR029044">
    <property type="entry name" value="Nucleotide-diphossugar_trans"/>
</dbReference>
<dbReference type="GO" id="GO:0016740">
    <property type="term" value="F:transferase activity"/>
    <property type="evidence" value="ECO:0007669"/>
    <property type="project" value="UniProtKB-KW"/>
</dbReference>
<sequence>MEKVSIIINCLNGEEYLGQTLTCLKKQSFQDFEIIFWDNGSTDATEKIAKKFDKRLKYYRGEETIPLGAARNRAIEKTTGEYIAFIDSDDLWDYDKLEKQVNIMERFPDVGLVFSNYYDMIMPQKKLSIKENNFEEKIMSFSQYIDMFFFCTSSTMIRRKAIEKMEIYCNENYKYCQEAEFFLRIAYNWNTYYQGKPFVKRRVHSEMTTTKSQSHFSKEYAMMLECMRKMDRNFDNNYPKARRKLQFYSDYFEAKDILPKGENKRVRQLMKPYLLYDFRGICYYTASLFPRQMSKRLASMMRSNKA</sequence>
<dbReference type="SUPFAM" id="SSF53448">
    <property type="entry name" value="Nucleotide-diphospho-sugar transferases"/>
    <property type="match status" value="1"/>
</dbReference>
<name>A0A3R8JNV5_9FIRM</name>
<evidence type="ECO:0000313" key="3">
    <source>
        <dbReference type="Proteomes" id="UP000274920"/>
    </source>
</evidence>
<dbReference type="PANTHER" id="PTHR22916">
    <property type="entry name" value="GLYCOSYLTRANSFERASE"/>
    <property type="match status" value="1"/>
</dbReference>
<keyword evidence="3" id="KW-1185">Reference proteome</keyword>
<comment type="caution">
    <text evidence="2">The sequence shown here is derived from an EMBL/GenBank/DDBJ whole genome shotgun (WGS) entry which is preliminary data.</text>
</comment>
<organism evidence="2 3">
    <name type="scientific">Schaedlerella arabinosiphila</name>
    <dbReference type="NCBI Taxonomy" id="2044587"/>
    <lineage>
        <taxon>Bacteria</taxon>
        <taxon>Bacillati</taxon>
        <taxon>Bacillota</taxon>
        <taxon>Clostridia</taxon>
        <taxon>Lachnospirales</taxon>
        <taxon>Lachnospiraceae</taxon>
        <taxon>Schaedlerella</taxon>
    </lineage>
</organism>
<gene>
    <name evidence="2" type="ORF">EBB54_15620</name>
</gene>
<dbReference type="Gene3D" id="3.90.550.10">
    <property type="entry name" value="Spore Coat Polysaccharide Biosynthesis Protein SpsA, Chain A"/>
    <property type="match status" value="1"/>
</dbReference>
<feature type="domain" description="Glycosyltransferase 2-like" evidence="1">
    <location>
        <begin position="5"/>
        <end position="164"/>
    </location>
</feature>
<evidence type="ECO:0000259" key="1">
    <source>
        <dbReference type="Pfam" id="PF00535"/>
    </source>
</evidence>
<dbReference type="CDD" id="cd00761">
    <property type="entry name" value="Glyco_tranf_GTA_type"/>
    <property type="match status" value="1"/>
</dbReference>
<keyword evidence="2" id="KW-0808">Transferase</keyword>
<proteinExistence type="predicted"/>
<dbReference type="RefSeq" id="WP_125128083.1">
    <property type="nucleotide sequence ID" value="NZ_RHJS01000002.1"/>
</dbReference>
<reference evidence="2" key="1">
    <citation type="submission" date="2018-10" db="EMBL/GenBank/DDBJ databases">
        <title>Schaedlerella arabinophila gen. nov. sp. nov., isolated from the mouse intestinal tract and comparative analysis with the genome of the closely related altered Schaedler flora strain ASF502.</title>
        <authorList>
            <person name="Miyake S."/>
            <person name="Soh M."/>
            <person name="Seedorf H."/>
        </authorList>
    </citation>
    <scope>NUCLEOTIDE SEQUENCE [LARGE SCALE GENOMIC DNA]</scope>
    <source>
        <strain evidence="2">DSM 106076</strain>
    </source>
</reference>
<accession>A0A3R8JNV5</accession>
<dbReference type="Pfam" id="PF00535">
    <property type="entry name" value="Glycos_transf_2"/>
    <property type="match status" value="1"/>
</dbReference>
<protein>
    <submittedName>
        <fullName evidence="2">Glycosyltransferase family 2 protein</fullName>
    </submittedName>
</protein>